<name>A0A5C3MZN8_9AGAM</name>
<feature type="transmembrane region" description="Helical" evidence="3">
    <location>
        <begin position="248"/>
        <end position="271"/>
    </location>
</feature>
<evidence type="ECO:0008006" key="6">
    <source>
        <dbReference type="Google" id="ProtNLM"/>
    </source>
</evidence>
<sequence>FPSDPILQFRPAFARSLPVQILLTGVVLTLVGVLLIQLIFTAQYHWPLAPVNYVLQISGVLTLLISLVATLHQILSATMQESRGWPYMLSYLAVDVPPLQYPNQTEWATAEVAAWLMMNATTSALIQITHIQFLTLLFPSSIEKTLIFLLLGPLAVAHAVMQLAPIHSSEDVIDMADNISNVCNATLSLLFTASLFIWGFLVNRKKAWRTDGGTAAFGAGAIALAVASTTLTFTYIPSKDQYEWFPGLVWAVVLWQSFLGWWWWVGAGMGVGEVEELLRREEKRAQKRKVRLEKRKEQKEKAGRIWREMTGAFHKKQEEEESTSREQTVSVQSGGDTSTLWVPLRQLLETRAGRVIQNTYLFIRHSHLTAARRQAAARSERRHQVYGREGLPVEGPDGAPNVVGWGLGSFGIRERELRASGKYDTDGEGEDLELDDVAQDKDRHAFQADSTASGVQTRSGADEQGSQPSHRSSVWWWGPLRQWRLRDSTVY</sequence>
<reference evidence="4 5" key="1">
    <citation type="journal article" date="2019" name="Nat. Ecol. Evol.">
        <title>Megaphylogeny resolves global patterns of mushroom evolution.</title>
        <authorList>
            <person name="Varga T."/>
            <person name="Krizsan K."/>
            <person name="Foldi C."/>
            <person name="Dima B."/>
            <person name="Sanchez-Garcia M."/>
            <person name="Sanchez-Ramirez S."/>
            <person name="Szollosi G.J."/>
            <person name="Szarkandi J.G."/>
            <person name="Papp V."/>
            <person name="Albert L."/>
            <person name="Andreopoulos W."/>
            <person name="Angelini C."/>
            <person name="Antonin V."/>
            <person name="Barry K.W."/>
            <person name="Bougher N.L."/>
            <person name="Buchanan P."/>
            <person name="Buyck B."/>
            <person name="Bense V."/>
            <person name="Catcheside P."/>
            <person name="Chovatia M."/>
            <person name="Cooper J."/>
            <person name="Damon W."/>
            <person name="Desjardin D."/>
            <person name="Finy P."/>
            <person name="Geml J."/>
            <person name="Haridas S."/>
            <person name="Hughes K."/>
            <person name="Justo A."/>
            <person name="Karasinski D."/>
            <person name="Kautmanova I."/>
            <person name="Kiss B."/>
            <person name="Kocsube S."/>
            <person name="Kotiranta H."/>
            <person name="LaButti K.M."/>
            <person name="Lechner B.E."/>
            <person name="Liimatainen K."/>
            <person name="Lipzen A."/>
            <person name="Lukacs Z."/>
            <person name="Mihaltcheva S."/>
            <person name="Morgado L.N."/>
            <person name="Niskanen T."/>
            <person name="Noordeloos M.E."/>
            <person name="Ohm R.A."/>
            <person name="Ortiz-Santana B."/>
            <person name="Ovrebo C."/>
            <person name="Racz N."/>
            <person name="Riley R."/>
            <person name="Savchenko A."/>
            <person name="Shiryaev A."/>
            <person name="Soop K."/>
            <person name="Spirin V."/>
            <person name="Szebenyi C."/>
            <person name="Tomsovsky M."/>
            <person name="Tulloss R.E."/>
            <person name="Uehling J."/>
            <person name="Grigoriev I.V."/>
            <person name="Vagvolgyi C."/>
            <person name="Papp T."/>
            <person name="Martin F.M."/>
            <person name="Miettinen O."/>
            <person name="Hibbett D.S."/>
            <person name="Nagy L.G."/>
        </authorList>
    </citation>
    <scope>NUCLEOTIDE SEQUENCE [LARGE SCALE GENOMIC DNA]</scope>
    <source>
        <strain evidence="4 5">OMC1185</strain>
    </source>
</reference>
<feature type="transmembrane region" description="Helical" evidence="3">
    <location>
        <begin position="185"/>
        <end position="203"/>
    </location>
</feature>
<keyword evidence="5" id="KW-1185">Reference proteome</keyword>
<feature type="transmembrane region" description="Helical" evidence="3">
    <location>
        <begin position="53"/>
        <end position="72"/>
    </location>
</feature>
<feature type="transmembrane region" description="Helical" evidence="3">
    <location>
        <begin position="21"/>
        <end position="41"/>
    </location>
</feature>
<feature type="coiled-coil region" evidence="1">
    <location>
        <begin position="275"/>
        <end position="302"/>
    </location>
</feature>
<accession>A0A5C3MZN8</accession>
<proteinExistence type="predicted"/>
<feature type="compositionally biased region" description="Polar residues" evidence="2">
    <location>
        <begin position="448"/>
        <end position="472"/>
    </location>
</feature>
<evidence type="ECO:0000256" key="1">
    <source>
        <dbReference type="SAM" id="Coils"/>
    </source>
</evidence>
<keyword evidence="1" id="KW-0175">Coiled coil</keyword>
<keyword evidence="3" id="KW-0472">Membrane</keyword>
<dbReference type="STRING" id="5364.A0A5C3MZN8"/>
<keyword evidence="3" id="KW-0812">Transmembrane</keyword>
<feature type="non-terminal residue" evidence="4">
    <location>
        <position position="1"/>
    </location>
</feature>
<dbReference type="AlphaFoldDB" id="A0A5C3MZN8"/>
<dbReference type="OrthoDB" id="3357304at2759"/>
<feature type="region of interest" description="Disordered" evidence="2">
    <location>
        <begin position="444"/>
        <end position="472"/>
    </location>
</feature>
<feature type="compositionally biased region" description="Basic and acidic residues" evidence="2">
    <location>
        <begin position="315"/>
        <end position="324"/>
    </location>
</feature>
<feature type="transmembrane region" description="Helical" evidence="3">
    <location>
        <begin position="215"/>
        <end position="236"/>
    </location>
</feature>
<evidence type="ECO:0000313" key="4">
    <source>
        <dbReference type="EMBL" id="TFK50939.1"/>
    </source>
</evidence>
<dbReference type="EMBL" id="ML213512">
    <property type="protein sequence ID" value="TFK50939.1"/>
    <property type="molecule type" value="Genomic_DNA"/>
</dbReference>
<keyword evidence="3" id="KW-1133">Transmembrane helix</keyword>
<evidence type="ECO:0000256" key="2">
    <source>
        <dbReference type="SAM" id="MobiDB-lite"/>
    </source>
</evidence>
<organism evidence="4 5">
    <name type="scientific">Heliocybe sulcata</name>
    <dbReference type="NCBI Taxonomy" id="5364"/>
    <lineage>
        <taxon>Eukaryota</taxon>
        <taxon>Fungi</taxon>
        <taxon>Dikarya</taxon>
        <taxon>Basidiomycota</taxon>
        <taxon>Agaricomycotina</taxon>
        <taxon>Agaricomycetes</taxon>
        <taxon>Gloeophyllales</taxon>
        <taxon>Gloeophyllaceae</taxon>
        <taxon>Heliocybe</taxon>
    </lineage>
</organism>
<feature type="region of interest" description="Disordered" evidence="2">
    <location>
        <begin position="313"/>
        <end position="333"/>
    </location>
</feature>
<protein>
    <recommendedName>
        <fullName evidence="6">PalH-domain-containing protein</fullName>
    </recommendedName>
</protein>
<evidence type="ECO:0000256" key="3">
    <source>
        <dbReference type="SAM" id="Phobius"/>
    </source>
</evidence>
<dbReference type="Proteomes" id="UP000305948">
    <property type="component" value="Unassembled WGS sequence"/>
</dbReference>
<feature type="transmembrane region" description="Helical" evidence="3">
    <location>
        <begin position="145"/>
        <end position="165"/>
    </location>
</feature>
<evidence type="ECO:0000313" key="5">
    <source>
        <dbReference type="Proteomes" id="UP000305948"/>
    </source>
</evidence>
<gene>
    <name evidence="4" type="ORF">OE88DRAFT_1630645</name>
</gene>